<dbReference type="GO" id="GO:0004672">
    <property type="term" value="F:protein kinase activity"/>
    <property type="evidence" value="ECO:0007669"/>
    <property type="project" value="InterPro"/>
</dbReference>
<dbReference type="STRING" id="44941.A0A397VRP8"/>
<name>A0A397VRP8_9GLOM</name>
<proteinExistence type="predicted"/>
<dbReference type="InterPro" id="IPR001245">
    <property type="entry name" value="Ser-Thr/Tyr_kinase_cat_dom"/>
</dbReference>
<dbReference type="PANTHER" id="PTHR45707">
    <property type="entry name" value="C2 CALCIUM/LIPID-BINDING PLANT PHOSPHORIBOSYLTRANSFERASE FAMILY PROTEIN"/>
    <property type="match status" value="1"/>
</dbReference>
<dbReference type="Proteomes" id="UP000266673">
    <property type="component" value="Unassembled WGS sequence"/>
</dbReference>
<dbReference type="SUPFAM" id="SSF56112">
    <property type="entry name" value="Protein kinase-like (PK-like)"/>
    <property type="match status" value="1"/>
</dbReference>
<evidence type="ECO:0000259" key="1">
    <source>
        <dbReference type="PROSITE" id="PS50011"/>
    </source>
</evidence>
<gene>
    <name evidence="2" type="ORF">C2G38_2031251</name>
</gene>
<sequence length="255" mass="29364">MSKKLAKEDLALYIQQPGWMAYVKLILSDVKEIGKGGFGFVYSATWLDGIRKIDVSDDNYVKAREPSSTVALKTLASSKENDFDFLKEFKSLMKCKLNYGKLAIYGITQNIETNEYLMVFQYANNGSLRKYLKENFSELTWQTKLQILKDISDDLDSIHRFAKYIHVDFHSGNILQDQCTNKNAQSYITDLGLSRKKDECVSEGGIIFMELCPMLLLKFYQASSSLHKRQIFMGLVLLWQKYQPDKDLLMVMSSM</sequence>
<dbReference type="Gene3D" id="1.10.510.10">
    <property type="entry name" value="Transferase(Phosphotransferase) domain 1"/>
    <property type="match status" value="1"/>
</dbReference>
<evidence type="ECO:0000313" key="2">
    <source>
        <dbReference type="EMBL" id="RIB25220.1"/>
    </source>
</evidence>
<dbReference type="EMBL" id="QKWP01000183">
    <property type="protein sequence ID" value="RIB25220.1"/>
    <property type="molecule type" value="Genomic_DNA"/>
</dbReference>
<keyword evidence="2" id="KW-0808">Transferase</keyword>
<keyword evidence="3" id="KW-1185">Reference proteome</keyword>
<dbReference type="InterPro" id="IPR000719">
    <property type="entry name" value="Prot_kinase_dom"/>
</dbReference>
<dbReference type="AlphaFoldDB" id="A0A397VRP8"/>
<dbReference type="Pfam" id="PF07714">
    <property type="entry name" value="PK_Tyr_Ser-Thr"/>
    <property type="match status" value="1"/>
</dbReference>
<keyword evidence="2" id="KW-0418">Kinase</keyword>
<dbReference type="InterPro" id="IPR011009">
    <property type="entry name" value="Kinase-like_dom_sf"/>
</dbReference>
<reference evidence="2 3" key="1">
    <citation type="submission" date="2018-06" db="EMBL/GenBank/DDBJ databases">
        <title>Comparative genomics reveals the genomic features of Rhizophagus irregularis, R. cerebriforme, R. diaphanum and Gigaspora rosea, and their symbiotic lifestyle signature.</title>
        <authorList>
            <person name="Morin E."/>
            <person name="San Clemente H."/>
            <person name="Chen E.C.H."/>
            <person name="De La Providencia I."/>
            <person name="Hainaut M."/>
            <person name="Kuo A."/>
            <person name="Kohler A."/>
            <person name="Murat C."/>
            <person name="Tang N."/>
            <person name="Roy S."/>
            <person name="Loubradou J."/>
            <person name="Henrissat B."/>
            <person name="Grigoriev I.V."/>
            <person name="Corradi N."/>
            <person name="Roux C."/>
            <person name="Martin F.M."/>
        </authorList>
    </citation>
    <scope>NUCLEOTIDE SEQUENCE [LARGE SCALE GENOMIC DNA]</scope>
    <source>
        <strain evidence="2 3">DAOM 194757</strain>
    </source>
</reference>
<feature type="domain" description="Protein kinase" evidence="1">
    <location>
        <begin position="27"/>
        <end position="255"/>
    </location>
</feature>
<dbReference type="PROSITE" id="PS50011">
    <property type="entry name" value="PROTEIN_KINASE_DOM"/>
    <property type="match status" value="1"/>
</dbReference>
<evidence type="ECO:0000313" key="3">
    <source>
        <dbReference type="Proteomes" id="UP000266673"/>
    </source>
</evidence>
<organism evidence="2 3">
    <name type="scientific">Gigaspora rosea</name>
    <dbReference type="NCBI Taxonomy" id="44941"/>
    <lineage>
        <taxon>Eukaryota</taxon>
        <taxon>Fungi</taxon>
        <taxon>Fungi incertae sedis</taxon>
        <taxon>Mucoromycota</taxon>
        <taxon>Glomeromycotina</taxon>
        <taxon>Glomeromycetes</taxon>
        <taxon>Diversisporales</taxon>
        <taxon>Gigasporaceae</taxon>
        <taxon>Gigaspora</taxon>
    </lineage>
</organism>
<accession>A0A397VRP8</accession>
<protein>
    <submittedName>
        <fullName evidence="2">Kinase-like domain-containing protein</fullName>
    </submittedName>
</protein>
<comment type="caution">
    <text evidence="2">The sequence shown here is derived from an EMBL/GenBank/DDBJ whole genome shotgun (WGS) entry which is preliminary data.</text>
</comment>
<dbReference type="GO" id="GO:0005524">
    <property type="term" value="F:ATP binding"/>
    <property type="evidence" value="ECO:0007669"/>
    <property type="project" value="InterPro"/>
</dbReference>